<dbReference type="GO" id="GO:0016020">
    <property type="term" value="C:membrane"/>
    <property type="evidence" value="ECO:0007669"/>
    <property type="project" value="TreeGrafter"/>
</dbReference>
<comment type="caution">
    <text evidence="5">The sequence shown here is derived from an EMBL/GenBank/DDBJ whole genome shotgun (WGS) entry which is preliminary data.</text>
</comment>
<gene>
    <name evidence="5" type="ORF">PAI11_38910</name>
</gene>
<dbReference type="InterPro" id="IPR057326">
    <property type="entry name" value="KR_dom"/>
</dbReference>
<organism evidence="5 6">
    <name type="scientific">Patulibacter medicamentivorans</name>
    <dbReference type="NCBI Taxonomy" id="1097667"/>
    <lineage>
        <taxon>Bacteria</taxon>
        <taxon>Bacillati</taxon>
        <taxon>Actinomycetota</taxon>
        <taxon>Thermoleophilia</taxon>
        <taxon>Solirubrobacterales</taxon>
        <taxon>Patulibacteraceae</taxon>
        <taxon>Patulibacter</taxon>
    </lineage>
</organism>
<evidence type="ECO:0000256" key="3">
    <source>
        <dbReference type="RuleBase" id="RU000363"/>
    </source>
</evidence>
<accession>H0EAL7</accession>
<feature type="domain" description="Ketoreductase" evidence="4">
    <location>
        <begin position="21"/>
        <end position="198"/>
    </location>
</feature>
<evidence type="ECO:0000259" key="4">
    <source>
        <dbReference type="SMART" id="SM00822"/>
    </source>
</evidence>
<dbReference type="EMBL" id="AGUD01000295">
    <property type="protein sequence ID" value="EHN09344.1"/>
    <property type="molecule type" value="Genomic_DNA"/>
</dbReference>
<dbReference type="OrthoDB" id="9775296at2"/>
<name>H0EAL7_9ACTN</name>
<keyword evidence="2 5" id="KW-0560">Oxidoreductase</keyword>
<comment type="similarity">
    <text evidence="1 3">Belongs to the short-chain dehydrogenases/reductases (SDR) family.</text>
</comment>
<dbReference type="EC" id="1.1.1.100" evidence="5"/>
<reference evidence="5 6" key="1">
    <citation type="journal article" date="2013" name="Biodegradation">
        <title>Quantitative proteomic analysis of ibuprofen-degrading Patulibacter sp. strain I11.</title>
        <authorList>
            <person name="Almeida B."/>
            <person name="Kjeldal H."/>
            <person name="Lolas I."/>
            <person name="Knudsen A.D."/>
            <person name="Carvalho G."/>
            <person name="Nielsen K.L."/>
            <person name="Barreto Crespo M.T."/>
            <person name="Stensballe A."/>
            <person name="Nielsen J.L."/>
        </authorList>
    </citation>
    <scope>NUCLEOTIDE SEQUENCE [LARGE SCALE GENOMIC DNA]</scope>
    <source>
        <strain evidence="5 6">I11</strain>
    </source>
</reference>
<dbReference type="PRINTS" id="PR00080">
    <property type="entry name" value="SDRFAMILY"/>
</dbReference>
<dbReference type="PANTHER" id="PTHR44196:SF1">
    <property type="entry name" value="DEHYDROGENASE_REDUCTASE SDR FAMILY MEMBER 7B"/>
    <property type="match status" value="1"/>
</dbReference>
<evidence type="ECO:0000313" key="6">
    <source>
        <dbReference type="Proteomes" id="UP000005143"/>
    </source>
</evidence>
<evidence type="ECO:0000313" key="5">
    <source>
        <dbReference type="EMBL" id="EHN09344.1"/>
    </source>
</evidence>
<protein>
    <submittedName>
        <fullName evidence="5">3-oxoacyl-[acyl-carrier protein] reductase</fullName>
        <ecNumber evidence="5">1.1.1.100</ecNumber>
    </submittedName>
</protein>
<dbReference type="InterPro" id="IPR036291">
    <property type="entry name" value="NAD(P)-bd_dom_sf"/>
</dbReference>
<dbReference type="InterPro" id="IPR002347">
    <property type="entry name" value="SDR_fam"/>
</dbReference>
<sequence>MGLLSTVATVARGPRRELPGLVVAITGGARGIGLATARALATEGCRVAIADLDGDLASIEAAALPGGPHHATALDVRDPASVDAFVRGTERALGPLDVLVNNAGVLITGDFAGQDHEAARAMVEVNVLGVVAGCHAALERMLPRGRGQVVNVASAAARSPVGGEAVYSATKHAVLGLGRSLRLELRGSGVTVTTILPGLVETELAQGTTTTRGLPWIAPDEVAAAIVDVVRRPCAERAVPQRLGAILWAQGLLPPVAAEPLARLFGADRVGLDTDARLRGAYHDRAQGPIEAGD</sequence>
<dbReference type="SUPFAM" id="SSF51735">
    <property type="entry name" value="NAD(P)-binding Rossmann-fold domains"/>
    <property type="match status" value="1"/>
</dbReference>
<dbReference type="PRINTS" id="PR00081">
    <property type="entry name" value="GDHRDH"/>
</dbReference>
<keyword evidence="6" id="KW-1185">Reference proteome</keyword>
<dbReference type="NCBIfam" id="NF005878">
    <property type="entry name" value="PRK07825.1"/>
    <property type="match status" value="1"/>
</dbReference>
<dbReference type="PANTHER" id="PTHR44196">
    <property type="entry name" value="DEHYDROGENASE/REDUCTASE SDR FAMILY MEMBER 7B"/>
    <property type="match status" value="1"/>
</dbReference>
<dbReference type="SMART" id="SM00822">
    <property type="entry name" value="PKS_KR"/>
    <property type="match status" value="1"/>
</dbReference>
<dbReference type="InterPro" id="IPR020904">
    <property type="entry name" value="Sc_DH/Rdtase_CS"/>
</dbReference>
<dbReference type="GO" id="GO:0004316">
    <property type="term" value="F:3-oxoacyl-[acyl-carrier-protein] reductase (NADPH) activity"/>
    <property type="evidence" value="ECO:0007669"/>
    <property type="project" value="UniProtKB-EC"/>
</dbReference>
<proteinExistence type="inferred from homology"/>
<dbReference type="CDD" id="cd05233">
    <property type="entry name" value="SDR_c"/>
    <property type="match status" value="1"/>
</dbReference>
<dbReference type="Proteomes" id="UP000005143">
    <property type="component" value="Unassembled WGS sequence"/>
</dbReference>
<dbReference type="Pfam" id="PF00106">
    <property type="entry name" value="adh_short"/>
    <property type="match status" value="1"/>
</dbReference>
<evidence type="ECO:0000256" key="1">
    <source>
        <dbReference type="ARBA" id="ARBA00006484"/>
    </source>
</evidence>
<evidence type="ECO:0000256" key="2">
    <source>
        <dbReference type="ARBA" id="ARBA00023002"/>
    </source>
</evidence>
<dbReference type="PROSITE" id="PS00061">
    <property type="entry name" value="ADH_SHORT"/>
    <property type="match status" value="1"/>
</dbReference>
<dbReference type="Gene3D" id="3.40.50.720">
    <property type="entry name" value="NAD(P)-binding Rossmann-like Domain"/>
    <property type="match status" value="1"/>
</dbReference>
<dbReference type="AlphaFoldDB" id="H0EAL7"/>
<dbReference type="RefSeq" id="WP_007578354.1">
    <property type="nucleotide sequence ID" value="NZ_AGUD01000295.1"/>
</dbReference>